<dbReference type="GO" id="GO:0050661">
    <property type="term" value="F:NADP binding"/>
    <property type="evidence" value="ECO:0007669"/>
    <property type="project" value="InterPro"/>
</dbReference>
<reference evidence="6" key="1">
    <citation type="submission" date="2019-06" db="EMBL/GenBank/DDBJ databases">
        <authorList>
            <person name="Broberg M."/>
        </authorList>
    </citation>
    <scope>NUCLEOTIDE SEQUENCE [LARGE SCALE GENOMIC DNA]</scope>
</reference>
<evidence type="ECO:0008006" key="7">
    <source>
        <dbReference type="Google" id="ProtNLM"/>
    </source>
</evidence>
<dbReference type="AlphaFoldDB" id="A0A9N9ZFC2"/>
<evidence type="ECO:0000256" key="2">
    <source>
        <dbReference type="ARBA" id="ARBA00022630"/>
    </source>
</evidence>
<dbReference type="OrthoDB" id="74360at2759"/>
<keyword evidence="2" id="KW-0285">Flavoprotein</keyword>
<dbReference type="InterPro" id="IPR036188">
    <property type="entry name" value="FAD/NAD-bd_sf"/>
</dbReference>
<protein>
    <recommendedName>
        <fullName evidence="7">FAD/NAD(P)-binding domain-containing protein</fullName>
    </recommendedName>
</protein>
<comment type="similarity">
    <text evidence="1">Belongs to the FAD-binding monooxygenase family.</text>
</comment>
<keyword evidence="6" id="KW-1185">Reference proteome</keyword>
<evidence type="ECO:0000256" key="3">
    <source>
        <dbReference type="ARBA" id="ARBA00022827"/>
    </source>
</evidence>
<dbReference type="Gene3D" id="3.50.50.60">
    <property type="entry name" value="FAD/NAD(P)-binding domain"/>
    <property type="match status" value="2"/>
</dbReference>
<gene>
    <name evidence="5" type="ORF">CSOL1703_00016623</name>
</gene>
<sequence>MHATAQPKSWDVPVDYARPMKVICIGAGMSGILCGIRFKQRIPNLDLVIYDKNEEVGGVWLENKYPGVTCDVPSVSFQYTFENNPYWSHFFSPGPEIGKYFKDTAEKYGARKLVKFRHVFKSARWLDAEAKWEVTMLRLEDNTVFKDYCDVFVKATGNLNKWMWPKIDGLHKFKGDLVHSANWDESFDYDGKRVAVLGYGATAVQLVPAILPKVKYMDHYVRGQVWISPAGYVAADPRKASGDVHNFPHPPAEQQEFATNPQANMAYRHEVENFVNNFQLVHWVGSDMNKTFSKATEDSMLRRLAKKPEIFEAIRPSYPVLCRRVSPGPKYLEALTEDKLNFIPKGIREVTETGVVDDDGVLREVDAIICATGFDTSLRLDHNPIYGKDGISLDKLWEDEPAAYMSMCPPEMPNCFFFVGPNGAPGAGSTIQMSEVTCEYMIKCILKIQRENIRWMKPKQSAINAFAKQVDRYFAKTTFAFTCNNWAKRTANGRMLGYWPGSAVHQRATLAHPRFEDFDYESNDPDQLDSLAWMGNGMIMAQELKSSTTGYLDSSDKPPLAVPLGEEPVWQVAVGKAADLILEDFCMSGKDGSGRAEITVCEVGVPGNRVQVV</sequence>
<accession>A0A9N9ZFC2</accession>
<name>A0A9N9ZFC2_9HYPO</name>
<reference evidence="5 6" key="2">
    <citation type="submission" date="2021-10" db="EMBL/GenBank/DDBJ databases">
        <authorList>
            <person name="Piombo E."/>
        </authorList>
    </citation>
    <scope>NUCLEOTIDE SEQUENCE [LARGE SCALE GENOMIC DNA]</scope>
</reference>
<evidence type="ECO:0000256" key="1">
    <source>
        <dbReference type="ARBA" id="ARBA00010139"/>
    </source>
</evidence>
<dbReference type="PANTHER" id="PTHR42877:SF7">
    <property type="entry name" value="FLAVIN-BINDING MONOOXYGENASE-RELATED"/>
    <property type="match status" value="1"/>
</dbReference>
<organism evidence="5 6">
    <name type="scientific">Clonostachys solani</name>
    <dbReference type="NCBI Taxonomy" id="160281"/>
    <lineage>
        <taxon>Eukaryota</taxon>
        <taxon>Fungi</taxon>
        <taxon>Dikarya</taxon>
        <taxon>Ascomycota</taxon>
        <taxon>Pezizomycotina</taxon>
        <taxon>Sordariomycetes</taxon>
        <taxon>Hypocreomycetidae</taxon>
        <taxon>Hypocreales</taxon>
        <taxon>Bionectriaceae</taxon>
        <taxon>Clonostachys</taxon>
    </lineage>
</organism>
<proteinExistence type="inferred from homology"/>
<dbReference type="Pfam" id="PF00743">
    <property type="entry name" value="FMO-like"/>
    <property type="match status" value="1"/>
</dbReference>
<dbReference type="SUPFAM" id="SSF51905">
    <property type="entry name" value="FAD/NAD(P)-binding domain"/>
    <property type="match status" value="2"/>
</dbReference>
<evidence type="ECO:0000313" key="6">
    <source>
        <dbReference type="Proteomes" id="UP000775872"/>
    </source>
</evidence>
<dbReference type="GO" id="GO:0004499">
    <property type="term" value="F:N,N-dimethylaniline monooxygenase activity"/>
    <property type="evidence" value="ECO:0007669"/>
    <property type="project" value="InterPro"/>
</dbReference>
<dbReference type="InterPro" id="IPR020946">
    <property type="entry name" value="Flavin_mOase-like"/>
</dbReference>
<dbReference type="EMBL" id="CABFOC020000050">
    <property type="protein sequence ID" value="CAH0054558.1"/>
    <property type="molecule type" value="Genomic_DNA"/>
</dbReference>
<keyword evidence="4" id="KW-0560">Oxidoreductase</keyword>
<evidence type="ECO:0000313" key="5">
    <source>
        <dbReference type="EMBL" id="CAH0054558.1"/>
    </source>
</evidence>
<dbReference type="PANTHER" id="PTHR42877">
    <property type="entry name" value="L-ORNITHINE N(5)-MONOOXYGENASE-RELATED"/>
    <property type="match status" value="1"/>
</dbReference>
<dbReference type="InterPro" id="IPR051209">
    <property type="entry name" value="FAD-bind_Monooxygenase_sf"/>
</dbReference>
<evidence type="ECO:0000256" key="4">
    <source>
        <dbReference type="ARBA" id="ARBA00023002"/>
    </source>
</evidence>
<keyword evidence="3" id="KW-0274">FAD</keyword>
<dbReference type="Proteomes" id="UP000775872">
    <property type="component" value="Unassembled WGS sequence"/>
</dbReference>
<dbReference type="GO" id="GO:0050660">
    <property type="term" value="F:flavin adenine dinucleotide binding"/>
    <property type="evidence" value="ECO:0007669"/>
    <property type="project" value="InterPro"/>
</dbReference>
<comment type="caution">
    <text evidence="5">The sequence shown here is derived from an EMBL/GenBank/DDBJ whole genome shotgun (WGS) entry which is preliminary data.</text>
</comment>